<organism evidence="2 3">
    <name type="scientific">Mola mola</name>
    <name type="common">Ocean sunfish</name>
    <name type="synonym">Tetraodon mola</name>
    <dbReference type="NCBI Taxonomy" id="94237"/>
    <lineage>
        <taxon>Eukaryota</taxon>
        <taxon>Metazoa</taxon>
        <taxon>Chordata</taxon>
        <taxon>Craniata</taxon>
        <taxon>Vertebrata</taxon>
        <taxon>Euteleostomi</taxon>
        <taxon>Actinopterygii</taxon>
        <taxon>Neopterygii</taxon>
        <taxon>Teleostei</taxon>
        <taxon>Neoteleostei</taxon>
        <taxon>Acanthomorphata</taxon>
        <taxon>Eupercaria</taxon>
        <taxon>Tetraodontiformes</taxon>
        <taxon>Molidae</taxon>
        <taxon>Mola</taxon>
    </lineage>
</organism>
<accession>A0A3Q3VXV6</accession>
<evidence type="ECO:0000313" key="2">
    <source>
        <dbReference type="Ensembl" id="ENSMMOP00000003857.1"/>
    </source>
</evidence>
<protein>
    <recommendedName>
        <fullName evidence="4">Chemokine interleukin-8-like domain-containing protein</fullName>
    </recommendedName>
</protein>
<reference evidence="2" key="2">
    <citation type="submission" date="2025-09" db="UniProtKB">
        <authorList>
            <consortium name="Ensembl"/>
        </authorList>
    </citation>
    <scope>IDENTIFICATION</scope>
</reference>
<evidence type="ECO:0000313" key="3">
    <source>
        <dbReference type="Proteomes" id="UP000261620"/>
    </source>
</evidence>
<name>A0A3Q3VXV6_MOLML</name>
<proteinExistence type="predicted"/>
<feature type="chain" id="PRO_5018615439" description="Chemokine interleukin-8-like domain-containing protein" evidence="1">
    <location>
        <begin position="24"/>
        <end position="76"/>
    </location>
</feature>
<keyword evidence="3" id="KW-1185">Reference proteome</keyword>
<keyword evidence="1" id="KW-0732">Signal</keyword>
<dbReference type="AlphaFoldDB" id="A0A3Q3VXV6"/>
<dbReference type="Ensembl" id="ENSMMOT00000003927.1">
    <property type="protein sequence ID" value="ENSMMOP00000003857.1"/>
    <property type="gene ID" value="ENSMMOG00000003093.1"/>
</dbReference>
<feature type="signal peptide" evidence="1">
    <location>
        <begin position="1"/>
        <end position="23"/>
    </location>
</feature>
<dbReference type="Proteomes" id="UP000261620">
    <property type="component" value="Unplaced"/>
</dbReference>
<sequence>TKLPVPPFLYILGLCCLTGQTVITERYGFTSCCAMNSKGNCCITQYVFQASFIVFPDRLLQFLRHLLRVKTHEIRI</sequence>
<reference evidence="2" key="1">
    <citation type="submission" date="2025-08" db="UniProtKB">
        <authorList>
            <consortium name="Ensembl"/>
        </authorList>
    </citation>
    <scope>IDENTIFICATION</scope>
</reference>
<evidence type="ECO:0000256" key="1">
    <source>
        <dbReference type="SAM" id="SignalP"/>
    </source>
</evidence>
<evidence type="ECO:0008006" key="4">
    <source>
        <dbReference type="Google" id="ProtNLM"/>
    </source>
</evidence>